<dbReference type="PROSITE" id="PS51892">
    <property type="entry name" value="SUBTILASE"/>
    <property type="match status" value="1"/>
</dbReference>
<keyword evidence="9" id="KW-1185">Reference proteome</keyword>
<dbReference type="GO" id="GO:0006508">
    <property type="term" value="P:proteolysis"/>
    <property type="evidence" value="ECO:0007669"/>
    <property type="project" value="UniProtKB-KW"/>
</dbReference>
<dbReference type="InterPro" id="IPR051048">
    <property type="entry name" value="Peptidase_S8/S53_subtilisin"/>
</dbReference>
<name>A0A4U1B4D2_9GAMM</name>
<gene>
    <name evidence="8" type="ORF">E8M12_12400</name>
</gene>
<protein>
    <submittedName>
        <fullName evidence="8">Peptidase S8/S53 subtilisin kexin sedolisin</fullName>
    </submittedName>
</protein>
<evidence type="ECO:0000313" key="9">
    <source>
        <dbReference type="Proteomes" id="UP000307999"/>
    </source>
</evidence>
<dbReference type="PROSITE" id="PS00138">
    <property type="entry name" value="SUBTILASE_SER"/>
    <property type="match status" value="1"/>
</dbReference>
<evidence type="ECO:0000256" key="1">
    <source>
        <dbReference type="ARBA" id="ARBA00011073"/>
    </source>
</evidence>
<dbReference type="GO" id="GO:0004252">
    <property type="term" value="F:serine-type endopeptidase activity"/>
    <property type="evidence" value="ECO:0007669"/>
    <property type="project" value="UniProtKB-UniRule"/>
</dbReference>
<keyword evidence="3 5" id="KW-0378">Hydrolase</keyword>
<evidence type="ECO:0000256" key="4">
    <source>
        <dbReference type="ARBA" id="ARBA00022825"/>
    </source>
</evidence>
<evidence type="ECO:0000256" key="6">
    <source>
        <dbReference type="SAM" id="SignalP"/>
    </source>
</evidence>
<feature type="active site" description="Charge relay system" evidence="5">
    <location>
        <position position="145"/>
    </location>
</feature>
<dbReference type="RefSeq" id="WP_136736465.1">
    <property type="nucleotide sequence ID" value="NZ_SWDB01000030.1"/>
</dbReference>
<keyword evidence="6" id="KW-0732">Signal</keyword>
<dbReference type="EMBL" id="SWDB01000030">
    <property type="protein sequence ID" value="TKB44214.1"/>
    <property type="molecule type" value="Genomic_DNA"/>
</dbReference>
<feature type="signal peptide" evidence="6">
    <location>
        <begin position="1"/>
        <end position="22"/>
    </location>
</feature>
<dbReference type="PRINTS" id="PR00723">
    <property type="entry name" value="SUBTILISIN"/>
</dbReference>
<dbReference type="InterPro" id="IPR023828">
    <property type="entry name" value="Peptidase_S8_Ser-AS"/>
</dbReference>
<dbReference type="InterPro" id="IPR000209">
    <property type="entry name" value="Peptidase_S8/S53_dom"/>
</dbReference>
<dbReference type="Gene3D" id="3.40.50.200">
    <property type="entry name" value="Peptidase S8/S53 domain"/>
    <property type="match status" value="1"/>
</dbReference>
<keyword evidence="4 5" id="KW-0720">Serine protease</keyword>
<keyword evidence="2 5" id="KW-0645">Protease</keyword>
<evidence type="ECO:0000256" key="5">
    <source>
        <dbReference type="PROSITE-ProRule" id="PRU01240"/>
    </source>
</evidence>
<dbReference type="Proteomes" id="UP000307999">
    <property type="component" value="Unassembled WGS sequence"/>
</dbReference>
<dbReference type="PANTHER" id="PTHR43399:SF4">
    <property type="entry name" value="CELL WALL-ASSOCIATED PROTEASE"/>
    <property type="match status" value="1"/>
</dbReference>
<dbReference type="Pfam" id="PF00082">
    <property type="entry name" value="Peptidase_S8"/>
    <property type="match status" value="1"/>
</dbReference>
<comment type="similarity">
    <text evidence="1 5">Belongs to the peptidase S8 family.</text>
</comment>
<feature type="domain" description="Peptidase S8/S53" evidence="7">
    <location>
        <begin position="136"/>
        <end position="457"/>
    </location>
</feature>
<evidence type="ECO:0000259" key="7">
    <source>
        <dbReference type="Pfam" id="PF00082"/>
    </source>
</evidence>
<sequence>MKKSILYSAMALSLGMSANANALEFLYDAGGKFNQNKVNKVVANAGGSVLDCIEEISVCKVEFSTLEAAKSSGLNVVPNASAFIPKIENVPVGAQLTVAEDYLNPPNSADDDFLFDLQWGHQAVGAVEAWNAGNRGKGVRVAVIDSGADGGHPDLAPNINIELSRSFVPEETWDYAGPDSFNHGSHTAGTIAAADNGFGTIGVAPEAELVILKALSADTGSGDSYGTMQAMVYAANIGADVANMSLGLSVRRNGLYDIEGTPYDTSDDIQFETASIAQFIQTYGKAANYAKQNGVTLIASAGNEGTDLDHSDSLMKLPADLPAVNSISALGPRLWGKDSATFTDHLAIYSNYGQSAIDFAAPGGDYTSAFMSGGFDACNVAGLVRPCYVFDFVFSTGNGGWYWSVGTSMSAPHAAGVAALIIGANGGNMNPTHVEAKLRELAEDMGKPGRDDVYGHGKVQAPK</sequence>
<reference evidence="8 9" key="1">
    <citation type="submission" date="2019-04" db="EMBL/GenBank/DDBJ databases">
        <title>Thalassotalea guangxiensis sp. nov., isolated from sediment of the coastal wetland.</title>
        <authorList>
            <person name="Zheng S."/>
            <person name="Zhang D."/>
        </authorList>
    </citation>
    <scope>NUCLEOTIDE SEQUENCE [LARGE SCALE GENOMIC DNA]</scope>
    <source>
        <strain evidence="8 9">ZS-4</strain>
    </source>
</reference>
<organism evidence="8 9">
    <name type="scientific">Thalassotalea mangrovi</name>
    <dbReference type="NCBI Taxonomy" id="2572245"/>
    <lineage>
        <taxon>Bacteria</taxon>
        <taxon>Pseudomonadati</taxon>
        <taxon>Pseudomonadota</taxon>
        <taxon>Gammaproteobacteria</taxon>
        <taxon>Alteromonadales</taxon>
        <taxon>Colwelliaceae</taxon>
        <taxon>Thalassotalea</taxon>
    </lineage>
</organism>
<feature type="active site" description="Charge relay system" evidence="5">
    <location>
        <position position="408"/>
    </location>
</feature>
<comment type="caution">
    <text evidence="8">The sequence shown here is derived from an EMBL/GenBank/DDBJ whole genome shotgun (WGS) entry which is preliminary data.</text>
</comment>
<evidence type="ECO:0000313" key="8">
    <source>
        <dbReference type="EMBL" id="TKB44214.1"/>
    </source>
</evidence>
<proteinExistence type="inferred from homology"/>
<dbReference type="InterPro" id="IPR015500">
    <property type="entry name" value="Peptidase_S8_subtilisin-rel"/>
</dbReference>
<dbReference type="SUPFAM" id="SSF52743">
    <property type="entry name" value="Subtilisin-like"/>
    <property type="match status" value="1"/>
</dbReference>
<feature type="active site" description="Charge relay system" evidence="5">
    <location>
        <position position="183"/>
    </location>
</feature>
<dbReference type="AlphaFoldDB" id="A0A4U1B4D2"/>
<evidence type="ECO:0000256" key="2">
    <source>
        <dbReference type="ARBA" id="ARBA00022670"/>
    </source>
</evidence>
<feature type="chain" id="PRO_5020548062" evidence="6">
    <location>
        <begin position="23"/>
        <end position="463"/>
    </location>
</feature>
<dbReference type="InterPro" id="IPR036852">
    <property type="entry name" value="Peptidase_S8/S53_dom_sf"/>
</dbReference>
<dbReference type="OrthoDB" id="9790784at2"/>
<evidence type="ECO:0000256" key="3">
    <source>
        <dbReference type="ARBA" id="ARBA00022801"/>
    </source>
</evidence>
<accession>A0A4U1B4D2</accession>
<dbReference type="PANTHER" id="PTHR43399">
    <property type="entry name" value="SUBTILISIN-RELATED"/>
    <property type="match status" value="1"/>
</dbReference>